<gene>
    <name evidence="4" type="ORF">NQ315_012775</name>
</gene>
<dbReference type="GO" id="GO:0008251">
    <property type="term" value="F:tRNA-specific adenosine deaminase activity"/>
    <property type="evidence" value="ECO:0007669"/>
    <property type="project" value="TreeGrafter"/>
</dbReference>
<keyword evidence="1" id="KW-0694">RNA-binding</keyword>
<keyword evidence="5" id="KW-1185">Reference proteome</keyword>
<dbReference type="InterPro" id="IPR002466">
    <property type="entry name" value="A_deamin"/>
</dbReference>
<accession>A0AAV8VCP4</accession>
<sequence length="590" mass="65071">MCLLIPDATTQNVKRKKNEVNININEKNPISILNELRLGLKYEVIEQTGPSHNPVFKVSVVVDDQTYYGIGNSKKAAKCAAATDALKSFIQFPNNGTITSTNKVSNIKIDFTSDQIINKKRLAGGTPKKPVAKVPAMLLNELYPGAQYACSNDESDPYARFKVTITINNETFSGTGPSKKVARNAAASAALNKLACPDTVSQELPNYNLTNREDQEKADTIGRLVTEKFVSLMANDLTHIKRKVLSGIVMTKGSSLIDAEVLCVATGTKCVSGEHISITGASLNDMHAEIIARRCLMSFLYDQLDMLQNEDMVEQSVFTQRDDGNGYKLKDGVEFHLYINTAPCGDARIFSPHEDNCAIDKHPNRSSRGQLRTKIESGEGTIPVKGTSLIQTWDGIIQGERLLTMSCSDKICRWNVLGLQGALLSHFVEPIYLKSVVLGSLMKENHLYRAICGRIESSLQGLPPPYLLNRPMMLRKSQLECRQPQKAPNFAVIWLKGMDKPEIVNTVTGKPDQGISAVSKRSLVNKFVALCGKVSSITGINAVPPTYCEAKEAVRRYTAAKECLYEAFEKACLGKWVSKPLEQDMFHIDD</sequence>
<feature type="domain" description="A to I editase" evidence="3">
    <location>
        <begin position="263"/>
        <end position="586"/>
    </location>
</feature>
<dbReference type="GO" id="GO:0006396">
    <property type="term" value="P:RNA processing"/>
    <property type="evidence" value="ECO:0007669"/>
    <property type="project" value="InterPro"/>
</dbReference>
<evidence type="ECO:0008006" key="6">
    <source>
        <dbReference type="Google" id="ProtNLM"/>
    </source>
</evidence>
<dbReference type="Pfam" id="PF00035">
    <property type="entry name" value="dsrm"/>
    <property type="match status" value="2"/>
</dbReference>
<dbReference type="GO" id="GO:0005737">
    <property type="term" value="C:cytoplasm"/>
    <property type="evidence" value="ECO:0007669"/>
    <property type="project" value="TreeGrafter"/>
</dbReference>
<name>A0AAV8VCP4_9CUCU</name>
<dbReference type="SMART" id="SM00358">
    <property type="entry name" value="DSRM"/>
    <property type="match status" value="2"/>
</dbReference>
<feature type="domain" description="DRBM" evidence="2">
    <location>
        <begin position="160"/>
        <end position="196"/>
    </location>
</feature>
<dbReference type="InterPro" id="IPR014720">
    <property type="entry name" value="dsRBD_dom"/>
</dbReference>
<feature type="domain" description="DRBM" evidence="2">
    <location>
        <begin position="25"/>
        <end position="91"/>
    </location>
</feature>
<dbReference type="Proteomes" id="UP001159042">
    <property type="component" value="Unassembled WGS sequence"/>
</dbReference>
<protein>
    <recommendedName>
        <fullName evidence="6">Double-stranded RNA-specific editase Adar</fullName>
    </recommendedName>
</protein>
<dbReference type="AlphaFoldDB" id="A0AAV8VCP4"/>
<dbReference type="GO" id="GO:0010468">
    <property type="term" value="P:regulation of gene expression"/>
    <property type="evidence" value="ECO:0007669"/>
    <property type="project" value="UniProtKB-ARBA"/>
</dbReference>
<comment type="caution">
    <text evidence="4">The sequence shown here is derived from an EMBL/GenBank/DDBJ whole genome shotgun (WGS) entry which is preliminary data.</text>
</comment>
<dbReference type="GO" id="GO:0003725">
    <property type="term" value="F:double-stranded RNA binding"/>
    <property type="evidence" value="ECO:0007669"/>
    <property type="project" value="TreeGrafter"/>
</dbReference>
<evidence type="ECO:0000256" key="1">
    <source>
        <dbReference type="PROSITE-ProRule" id="PRU00266"/>
    </source>
</evidence>
<reference evidence="4 5" key="1">
    <citation type="journal article" date="2023" name="Insect Mol. Biol.">
        <title>Genome sequencing provides insights into the evolution of gene families encoding plant cell wall-degrading enzymes in longhorned beetles.</title>
        <authorList>
            <person name="Shin N.R."/>
            <person name="Okamura Y."/>
            <person name="Kirsch R."/>
            <person name="Pauchet Y."/>
        </authorList>
    </citation>
    <scope>NUCLEOTIDE SEQUENCE [LARGE SCALE GENOMIC DNA]</scope>
    <source>
        <strain evidence="4">EAD_L_NR</strain>
    </source>
</reference>
<evidence type="ECO:0000259" key="2">
    <source>
        <dbReference type="PROSITE" id="PS50137"/>
    </source>
</evidence>
<dbReference type="SUPFAM" id="SSF54768">
    <property type="entry name" value="dsRNA-binding domain-like"/>
    <property type="match status" value="2"/>
</dbReference>
<dbReference type="PANTHER" id="PTHR10910">
    <property type="entry name" value="EUKARYOTE SPECIFIC DSRNA BINDING PROTEIN"/>
    <property type="match status" value="1"/>
</dbReference>
<dbReference type="SMART" id="SM00552">
    <property type="entry name" value="ADEAMc"/>
    <property type="match status" value="1"/>
</dbReference>
<evidence type="ECO:0000259" key="3">
    <source>
        <dbReference type="PROSITE" id="PS50141"/>
    </source>
</evidence>
<dbReference type="EMBL" id="JANEYG010000153">
    <property type="protein sequence ID" value="KAJ8911964.1"/>
    <property type="molecule type" value="Genomic_DNA"/>
</dbReference>
<proteinExistence type="predicted"/>
<evidence type="ECO:0000313" key="4">
    <source>
        <dbReference type="EMBL" id="KAJ8911964.1"/>
    </source>
</evidence>
<dbReference type="Pfam" id="PF02137">
    <property type="entry name" value="A_deamin"/>
    <property type="match status" value="1"/>
</dbReference>
<dbReference type="GO" id="GO:0005730">
    <property type="term" value="C:nucleolus"/>
    <property type="evidence" value="ECO:0007669"/>
    <property type="project" value="TreeGrafter"/>
</dbReference>
<dbReference type="PROSITE" id="PS50141">
    <property type="entry name" value="A_DEAMIN_EDITASE"/>
    <property type="match status" value="1"/>
</dbReference>
<dbReference type="PROSITE" id="PS50137">
    <property type="entry name" value="DS_RBD"/>
    <property type="match status" value="2"/>
</dbReference>
<dbReference type="PANTHER" id="PTHR10910:SF62">
    <property type="entry name" value="AT07585P-RELATED"/>
    <property type="match status" value="1"/>
</dbReference>
<dbReference type="GO" id="GO:0006382">
    <property type="term" value="P:adenosine to inosine editing"/>
    <property type="evidence" value="ECO:0007669"/>
    <property type="project" value="TreeGrafter"/>
</dbReference>
<evidence type="ECO:0000313" key="5">
    <source>
        <dbReference type="Proteomes" id="UP001159042"/>
    </source>
</evidence>
<organism evidence="4 5">
    <name type="scientific">Exocentrus adspersus</name>
    <dbReference type="NCBI Taxonomy" id="1586481"/>
    <lineage>
        <taxon>Eukaryota</taxon>
        <taxon>Metazoa</taxon>
        <taxon>Ecdysozoa</taxon>
        <taxon>Arthropoda</taxon>
        <taxon>Hexapoda</taxon>
        <taxon>Insecta</taxon>
        <taxon>Pterygota</taxon>
        <taxon>Neoptera</taxon>
        <taxon>Endopterygota</taxon>
        <taxon>Coleoptera</taxon>
        <taxon>Polyphaga</taxon>
        <taxon>Cucujiformia</taxon>
        <taxon>Chrysomeloidea</taxon>
        <taxon>Cerambycidae</taxon>
        <taxon>Lamiinae</taxon>
        <taxon>Acanthocinini</taxon>
        <taxon>Exocentrus</taxon>
    </lineage>
</organism>
<dbReference type="Gene3D" id="3.30.160.20">
    <property type="match status" value="2"/>
</dbReference>
<dbReference type="GO" id="GO:0003726">
    <property type="term" value="F:double-stranded RNA adenosine deaminase activity"/>
    <property type="evidence" value="ECO:0007669"/>
    <property type="project" value="TreeGrafter"/>
</dbReference>